<keyword evidence="4" id="KW-1185">Reference proteome</keyword>
<dbReference type="OrthoDB" id="7222477at2759"/>
<dbReference type="AlphaFoldDB" id="A0A9J6CC68"/>
<evidence type="ECO:0000256" key="1">
    <source>
        <dbReference type="SAM" id="MobiDB-lite"/>
    </source>
</evidence>
<gene>
    <name evidence="3" type="ORF">PVAND_009293</name>
</gene>
<sequence length="265" mass="30296">MKILIVLLCFVSTALSQYDGPAPPRINIPGAIPLPVLRPNQQGRAIQGGSPIPVRVRKPARPQPAQEQNFFEAKPVIEESDDEHHFVQSQPAPPSPPRALFTSEPQEADVSSNAQRFNIDRPRPAAPRPQPQQQQQPQRPRAQIFDSERPHQKIHQSDDKPKKPVAQILRKYREEHPDGSITWGFENDDGSFKEETIGIDCITRGVYGYIDPDGEKREYKYETGILCDPDKRDQEEEDLEDEEVLANLKQKAQQRPNQQQQFYRN</sequence>
<name>A0A9J6CC68_POLVA</name>
<feature type="signal peptide" evidence="2">
    <location>
        <begin position="1"/>
        <end position="16"/>
    </location>
</feature>
<dbReference type="GO" id="GO:0008010">
    <property type="term" value="F:structural constituent of chitin-based larval cuticle"/>
    <property type="evidence" value="ECO:0007669"/>
    <property type="project" value="TreeGrafter"/>
</dbReference>
<organism evidence="3 4">
    <name type="scientific">Polypedilum vanderplanki</name>
    <name type="common">Sleeping chironomid midge</name>
    <dbReference type="NCBI Taxonomy" id="319348"/>
    <lineage>
        <taxon>Eukaryota</taxon>
        <taxon>Metazoa</taxon>
        <taxon>Ecdysozoa</taxon>
        <taxon>Arthropoda</taxon>
        <taxon>Hexapoda</taxon>
        <taxon>Insecta</taxon>
        <taxon>Pterygota</taxon>
        <taxon>Neoptera</taxon>
        <taxon>Endopterygota</taxon>
        <taxon>Diptera</taxon>
        <taxon>Nematocera</taxon>
        <taxon>Chironomoidea</taxon>
        <taxon>Chironomidae</taxon>
        <taxon>Chironominae</taxon>
        <taxon>Polypedilum</taxon>
        <taxon>Polypedilum</taxon>
    </lineage>
</organism>
<accession>A0A9J6CC68</accession>
<dbReference type="PANTHER" id="PTHR10380:SF2">
    <property type="entry name" value="AGAP003037-PA"/>
    <property type="match status" value="1"/>
</dbReference>
<feature type="region of interest" description="Disordered" evidence="1">
    <location>
        <begin position="42"/>
        <end position="68"/>
    </location>
</feature>
<proteinExistence type="predicted"/>
<evidence type="ECO:0000313" key="3">
    <source>
        <dbReference type="EMBL" id="KAG5679753.1"/>
    </source>
</evidence>
<evidence type="ECO:0000313" key="4">
    <source>
        <dbReference type="Proteomes" id="UP001107558"/>
    </source>
</evidence>
<feature type="compositionally biased region" description="Low complexity" evidence="1">
    <location>
        <begin position="131"/>
        <end position="143"/>
    </location>
</feature>
<protein>
    <submittedName>
        <fullName evidence="3">Uncharacterized protein</fullName>
    </submittedName>
</protein>
<dbReference type="PANTHER" id="PTHR10380">
    <property type="entry name" value="CUTICLE PROTEIN"/>
    <property type="match status" value="1"/>
</dbReference>
<dbReference type="Proteomes" id="UP001107558">
    <property type="component" value="Chromosome 1"/>
</dbReference>
<feature type="compositionally biased region" description="Basic and acidic residues" evidence="1">
    <location>
        <begin position="146"/>
        <end position="162"/>
    </location>
</feature>
<feature type="chain" id="PRO_5039914367" evidence="2">
    <location>
        <begin position="17"/>
        <end position="265"/>
    </location>
</feature>
<comment type="caution">
    <text evidence="3">The sequence shown here is derived from an EMBL/GenBank/DDBJ whole genome shotgun (WGS) entry which is preliminary data.</text>
</comment>
<feature type="region of interest" description="Disordered" evidence="1">
    <location>
        <begin position="80"/>
        <end position="192"/>
    </location>
</feature>
<reference evidence="3" key="1">
    <citation type="submission" date="2021-03" db="EMBL/GenBank/DDBJ databases">
        <title>Chromosome level genome of the anhydrobiotic midge Polypedilum vanderplanki.</title>
        <authorList>
            <person name="Yoshida Y."/>
            <person name="Kikawada T."/>
            <person name="Gusev O."/>
        </authorList>
    </citation>
    <scope>NUCLEOTIDE SEQUENCE</scope>
    <source>
        <strain evidence="3">NIAS01</strain>
        <tissue evidence="3">Whole body or cell culture</tissue>
    </source>
</reference>
<dbReference type="EMBL" id="JADBJN010000001">
    <property type="protein sequence ID" value="KAG5679753.1"/>
    <property type="molecule type" value="Genomic_DNA"/>
</dbReference>
<evidence type="ECO:0000256" key="2">
    <source>
        <dbReference type="SAM" id="SignalP"/>
    </source>
</evidence>
<dbReference type="InterPro" id="IPR050468">
    <property type="entry name" value="Cuticle_Struct_Prot"/>
</dbReference>
<dbReference type="GO" id="GO:0062129">
    <property type="term" value="C:chitin-based extracellular matrix"/>
    <property type="evidence" value="ECO:0007669"/>
    <property type="project" value="TreeGrafter"/>
</dbReference>
<keyword evidence="2" id="KW-0732">Signal</keyword>
<feature type="compositionally biased region" description="Polar residues" evidence="1">
    <location>
        <begin position="103"/>
        <end position="116"/>
    </location>
</feature>